<accession>A0A119DHK2</accession>
<dbReference type="GO" id="GO:0016491">
    <property type="term" value="F:oxidoreductase activity"/>
    <property type="evidence" value="ECO:0007669"/>
    <property type="project" value="InterPro"/>
</dbReference>
<gene>
    <name evidence="1" type="ORF">WT27_24170</name>
</gene>
<dbReference type="Proteomes" id="UP000062317">
    <property type="component" value="Unassembled WGS sequence"/>
</dbReference>
<comment type="caution">
    <text evidence="1">The sequence shown here is derived from an EMBL/GenBank/DDBJ whole genome shotgun (WGS) entry which is preliminary data.</text>
</comment>
<reference evidence="1 2" key="1">
    <citation type="submission" date="2015-11" db="EMBL/GenBank/DDBJ databases">
        <title>Expanding the genomic diversity of Burkholderia species for the development of highly accurate diagnostics.</title>
        <authorList>
            <person name="Sahl J."/>
            <person name="Keim P."/>
            <person name="Wagner D."/>
        </authorList>
    </citation>
    <scope>NUCLEOTIDE SEQUENCE [LARGE SCALE GENOMIC DNA]</scope>
    <source>
        <strain evidence="1 2">MSMB1301WGS</strain>
    </source>
</reference>
<organism evidence="1 2">
    <name type="scientific">Burkholderia territorii</name>
    <dbReference type="NCBI Taxonomy" id="1503055"/>
    <lineage>
        <taxon>Bacteria</taxon>
        <taxon>Pseudomonadati</taxon>
        <taxon>Pseudomonadota</taxon>
        <taxon>Betaproteobacteria</taxon>
        <taxon>Burkholderiales</taxon>
        <taxon>Burkholderiaceae</taxon>
        <taxon>Burkholderia</taxon>
        <taxon>Burkholderia cepacia complex</taxon>
    </lineage>
</organism>
<evidence type="ECO:0008006" key="3">
    <source>
        <dbReference type="Google" id="ProtNLM"/>
    </source>
</evidence>
<name>A0A119DHK2_9BURK</name>
<sequence>MGAAADGAKSTHLDAAVDGATASKYRNNGQTCVAIHGAVLPMLRRGTYSSLSPFQLGPIASGAGELSDIVR</sequence>
<dbReference type="AlphaFoldDB" id="A0A119DHK2"/>
<dbReference type="SUPFAM" id="SSF53720">
    <property type="entry name" value="ALDH-like"/>
    <property type="match status" value="1"/>
</dbReference>
<dbReference type="InterPro" id="IPR016161">
    <property type="entry name" value="Ald_DH/histidinol_DH"/>
</dbReference>
<proteinExistence type="predicted"/>
<evidence type="ECO:0000313" key="1">
    <source>
        <dbReference type="EMBL" id="KVV57575.1"/>
    </source>
</evidence>
<dbReference type="EMBL" id="LPEQ01000010">
    <property type="protein sequence ID" value="KVV57575.1"/>
    <property type="molecule type" value="Genomic_DNA"/>
</dbReference>
<protein>
    <recommendedName>
        <fullName evidence="3">Aldehyde dehydrogenase family protein</fullName>
    </recommendedName>
</protein>
<keyword evidence="2" id="KW-1185">Reference proteome</keyword>
<evidence type="ECO:0000313" key="2">
    <source>
        <dbReference type="Proteomes" id="UP000062317"/>
    </source>
</evidence>